<dbReference type="Proteomes" id="UP001620295">
    <property type="component" value="Unassembled WGS sequence"/>
</dbReference>
<name>A0ABW8LKZ7_9ACTN</name>
<dbReference type="EC" id="3.4.21.-" evidence="3"/>
<feature type="chain" id="PRO_5045184380" evidence="2">
    <location>
        <begin position="29"/>
        <end position="365"/>
    </location>
</feature>
<keyword evidence="3" id="KW-0378">Hydrolase</keyword>
<feature type="region of interest" description="Disordered" evidence="1">
    <location>
        <begin position="100"/>
        <end position="155"/>
    </location>
</feature>
<organism evidence="3 4">
    <name type="scientific">Streptomyces milbemycinicus</name>
    <dbReference type="NCBI Taxonomy" id="476552"/>
    <lineage>
        <taxon>Bacteria</taxon>
        <taxon>Bacillati</taxon>
        <taxon>Actinomycetota</taxon>
        <taxon>Actinomycetes</taxon>
        <taxon>Kitasatosporales</taxon>
        <taxon>Streptomycetaceae</taxon>
        <taxon>Streptomyces</taxon>
    </lineage>
</organism>
<feature type="region of interest" description="Disordered" evidence="1">
    <location>
        <begin position="25"/>
        <end position="65"/>
    </location>
</feature>
<comment type="caution">
    <text evidence="3">The sequence shown here is derived from an EMBL/GenBank/DDBJ whole genome shotgun (WGS) entry which is preliminary data.</text>
</comment>
<proteinExistence type="predicted"/>
<feature type="signal peptide" evidence="2">
    <location>
        <begin position="1"/>
        <end position="28"/>
    </location>
</feature>
<reference evidence="3 4" key="1">
    <citation type="submission" date="2024-11" db="EMBL/GenBank/DDBJ databases">
        <title>The Natural Products Discovery Center: Release of the First 8490 Sequenced Strains for Exploring Actinobacteria Biosynthetic Diversity.</title>
        <authorList>
            <person name="Kalkreuter E."/>
            <person name="Kautsar S.A."/>
            <person name="Yang D."/>
            <person name="Bader C.D."/>
            <person name="Teijaro C.N."/>
            <person name="Fluegel L."/>
            <person name="Davis C.M."/>
            <person name="Simpson J.R."/>
            <person name="Lauterbach L."/>
            <person name="Steele A.D."/>
            <person name="Gui C."/>
            <person name="Meng S."/>
            <person name="Li G."/>
            <person name="Viehrig K."/>
            <person name="Ye F."/>
            <person name="Su P."/>
            <person name="Kiefer A.F."/>
            <person name="Nichols A."/>
            <person name="Cepeda A.J."/>
            <person name="Yan W."/>
            <person name="Fan B."/>
            <person name="Jiang Y."/>
            <person name="Adhikari A."/>
            <person name="Zheng C.-J."/>
            <person name="Schuster L."/>
            <person name="Cowan T.M."/>
            <person name="Smanski M.J."/>
            <person name="Chevrette M.G."/>
            <person name="De Carvalho L.P.S."/>
            <person name="Shen B."/>
        </authorList>
    </citation>
    <scope>NUCLEOTIDE SEQUENCE [LARGE SCALE GENOMIC DNA]</scope>
    <source>
        <strain evidence="3 4">NPDC020863</strain>
    </source>
</reference>
<dbReference type="InterPro" id="IPR043504">
    <property type="entry name" value="Peptidase_S1_PA_chymotrypsin"/>
</dbReference>
<evidence type="ECO:0000313" key="4">
    <source>
        <dbReference type="Proteomes" id="UP001620295"/>
    </source>
</evidence>
<keyword evidence="4" id="KW-1185">Reference proteome</keyword>
<dbReference type="SUPFAM" id="SSF50494">
    <property type="entry name" value="Trypsin-like serine proteases"/>
    <property type="match status" value="1"/>
</dbReference>
<feature type="compositionally biased region" description="Low complexity" evidence="1">
    <location>
        <begin position="120"/>
        <end position="148"/>
    </location>
</feature>
<evidence type="ECO:0000313" key="3">
    <source>
        <dbReference type="EMBL" id="MFK4266584.1"/>
    </source>
</evidence>
<accession>A0ABW8LKZ7</accession>
<feature type="compositionally biased region" description="Gly residues" evidence="1">
    <location>
        <begin position="34"/>
        <end position="62"/>
    </location>
</feature>
<sequence>MKTTSRGPLAVLIAVLLAVAAGAGGARAASDGPHGSGGPVGSAGQGGSGGPVGAHGAGGASGAGTASAALTQAGGGRDTARAEAAEAVRAYWTPERMRHAAYQGGGPSRGAIEHAQRQIAAPAAESAAEPTGEPGSVPPAAASSPGAPTEDAEIPTRVGRILYVDPFDGKDKACDGNALNSGSRRLVVTSGSCVYSRAAHAWMNNWVFIPGYFRGNAPYGKFVGDWGYTFNAWIDDGNMNYDFGLATTHPNESGQRLVDRVGGDGLAWNQPREEFVSANGYSVNSEIPSGCGGYTRPASFGGIELPCAPSDGGLSRGGRWLMDVDPDTTLGHVNGVTSIHQPSGFLQSPYVNTEFRDFFYRVADS</sequence>
<protein>
    <submittedName>
        <fullName evidence="3">Trypsin-like serine peptidase</fullName>
        <ecNumber evidence="3">3.4.21.-</ecNumber>
    </submittedName>
</protein>
<gene>
    <name evidence="3" type="ORF">ACI2L5_16815</name>
</gene>
<dbReference type="GO" id="GO:0016787">
    <property type="term" value="F:hydrolase activity"/>
    <property type="evidence" value="ECO:0007669"/>
    <property type="project" value="UniProtKB-KW"/>
</dbReference>
<dbReference type="InterPro" id="IPR009003">
    <property type="entry name" value="Peptidase_S1_PA"/>
</dbReference>
<evidence type="ECO:0000256" key="1">
    <source>
        <dbReference type="SAM" id="MobiDB-lite"/>
    </source>
</evidence>
<evidence type="ECO:0000256" key="2">
    <source>
        <dbReference type="SAM" id="SignalP"/>
    </source>
</evidence>
<dbReference type="Gene3D" id="2.40.10.10">
    <property type="entry name" value="Trypsin-like serine proteases"/>
    <property type="match status" value="2"/>
</dbReference>
<keyword evidence="2" id="KW-0732">Signal</keyword>
<dbReference type="RefSeq" id="WP_358703275.1">
    <property type="nucleotide sequence ID" value="NZ_JBFACG010000009.1"/>
</dbReference>
<dbReference type="EMBL" id="JBJDQH010000005">
    <property type="protein sequence ID" value="MFK4266584.1"/>
    <property type="molecule type" value="Genomic_DNA"/>
</dbReference>